<evidence type="ECO:0000313" key="12">
    <source>
        <dbReference type="Proteomes" id="UP000007382"/>
    </source>
</evidence>
<keyword evidence="9 10" id="KW-0407">Ion channel</keyword>
<keyword evidence="6 10" id="KW-1133">Transmembrane helix</keyword>
<dbReference type="AlphaFoldDB" id="I0IRU9"/>
<keyword evidence="5 10" id="KW-0812">Transmembrane</keyword>
<evidence type="ECO:0000256" key="3">
    <source>
        <dbReference type="ARBA" id="ARBA00022448"/>
    </source>
</evidence>
<evidence type="ECO:0000256" key="5">
    <source>
        <dbReference type="ARBA" id="ARBA00022692"/>
    </source>
</evidence>
<dbReference type="RefSeq" id="WP_014450481.1">
    <property type="nucleotide sequence ID" value="NC_017094.1"/>
</dbReference>
<dbReference type="PRINTS" id="PR01264">
    <property type="entry name" value="MECHCHANNEL"/>
</dbReference>
<sequence length="153" mass="16559">MIQEFKTFIMRGNVLDMAVGIVMGSAFMAIIQSLVNDVIMPPIGYILGNVNFSNLYFLVKEGSTPGPYGSLMLAKKAGAVTINYGVFINSIISFLIISTVVFFMVRAVNRLKTVALKPAPVSVEVTTKECPYCFSTISIKATKCPNCTSLLNG</sequence>
<evidence type="ECO:0000256" key="8">
    <source>
        <dbReference type="ARBA" id="ARBA00023136"/>
    </source>
</evidence>
<dbReference type="HAMAP" id="MF_00115">
    <property type="entry name" value="MscL"/>
    <property type="match status" value="1"/>
</dbReference>
<dbReference type="OrthoDB" id="9810350at2"/>
<dbReference type="PATRIC" id="fig|1162668.3.peg.2766"/>
<accession>I0IRU9</accession>
<keyword evidence="8 10" id="KW-0472">Membrane</keyword>
<evidence type="ECO:0000256" key="2">
    <source>
        <dbReference type="ARBA" id="ARBA00007254"/>
    </source>
</evidence>
<dbReference type="HOGENOM" id="CLU_095787_2_3_0"/>
<dbReference type="InterPro" id="IPR036019">
    <property type="entry name" value="MscL_channel"/>
</dbReference>
<organism evidence="11 12">
    <name type="scientific">Leptospirillum ferrooxidans (strain C2-3)</name>
    <dbReference type="NCBI Taxonomy" id="1162668"/>
    <lineage>
        <taxon>Bacteria</taxon>
        <taxon>Pseudomonadati</taxon>
        <taxon>Nitrospirota</taxon>
        <taxon>Nitrospiria</taxon>
        <taxon>Nitrospirales</taxon>
        <taxon>Nitrospiraceae</taxon>
        <taxon>Leptospirillum</taxon>
    </lineage>
</organism>
<comment type="subunit">
    <text evidence="10">Homopentamer.</text>
</comment>
<name>I0IRU9_LEPFC</name>
<dbReference type="PANTHER" id="PTHR30266">
    <property type="entry name" value="MECHANOSENSITIVE CHANNEL MSCL"/>
    <property type="match status" value="1"/>
</dbReference>
<evidence type="ECO:0000256" key="9">
    <source>
        <dbReference type="ARBA" id="ARBA00023303"/>
    </source>
</evidence>
<dbReference type="NCBIfam" id="TIGR00220">
    <property type="entry name" value="mscL"/>
    <property type="match status" value="1"/>
</dbReference>
<evidence type="ECO:0000256" key="6">
    <source>
        <dbReference type="ARBA" id="ARBA00022989"/>
    </source>
</evidence>
<gene>
    <name evidence="10" type="primary">mscL</name>
    <name evidence="11" type="ordered locus">LFE_2326</name>
</gene>
<evidence type="ECO:0000256" key="4">
    <source>
        <dbReference type="ARBA" id="ARBA00022475"/>
    </source>
</evidence>
<proteinExistence type="inferred from homology"/>
<keyword evidence="3 10" id="KW-0813">Transport</keyword>
<protein>
    <recommendedName>
        <fullName evidence="10">Large-conductance mechanosensitive channel</fullName>
    </recommendedName>
</protein>
<feature type="transmembrane region" description="Helical" evidence="10">
    <location>
        <begin position="12"/>
        <end position="35"/>
    </location>
</feature>
<dbReference type="PROSITE" id="PS01327">
    <property type="entry name" value="MSCL"/>
    <property type="match status" value="1"/>
</dbReference>
<evidence type="ECO:0000256" key="1">
    <source>
        <dbReference type="ARBA" id="ARBA00004651"/>
    </source>
</evidence>
<reference evidence="11 12" key="1">
    <citation type="journal article" date="2012" name="J. Bacteriol.">
        <title>Complete Genome Sequence of Leptospirillum ferrooxidans Strain C2-3, Isolated from a Fresh Volcanic Ash Deposit on the Island of Miyake, Japan.</title>
        <authorList>
            <person name="Fujimura R."/>
            <person name="Sato Y."/>
            <person name="Nishizawa T."/>
            <person name="Oshima K."/>
            <person name="Kim S.-W."/>
            <person name="Hattori M."/>
            <person name="Kamijo T."/>
            <person name="Ohta H."/>
        </authorList>
    </citation>
    <scope>NUCLEOTIDE SEQUENCE [LARGE SCALE GENOMIC DNA]</scope>
    <source>
        <strain evidence="11 12">C2-3</strain>
    </source>
</reference>
<comment type="function">
    <text evidence="10">Channel that opens in response to stretch forces in the membrane lipid bilayer. May participate in the regulation of osmotic pressure changes within the cell.</text>
</comment>
<dbReference type="Proteomes" id="UP000007382">
    <property type="component" value="Chromosome"/>
</dbReference>
<reference evidence="12" key="2">
    <citation type="submission" date="2012-03" db="EMBL/GenBank/DDBJ databases">
        <title>The complete genome sequence of the pioneer microbe on fresh volcanic deposit, Leptospirillum ferrooxidans strain C2-3.</title>
        <authorList>
            <person name="Fujimura R."/>
            <person name="Sato Y."/>
            <person name="Nishizawa T."/>
            <person name="Nanba K."/>
            <person name="Oshima K."/>
            <person name="Hattori M."/>
            <person name="Kamijo T."/>
            <person name="Ohta H."/>
        </authorList>
    </citation>
    <scope>NUCLEOTIDE SEQUENCE [LARGE SCALE GENOMIC DNA]</scope>
    <source>
        <strain evidence="12">C2-3</strain>
    </source>
</reference>
<dbReference type="InterPro" id="IPR001185">
    <property type="entry name" value="MS_channel"/>
</dbReference>
<evidence type="ECO:0000313" key="11">
    <source>
        <dbReference type="EMBL" id="BAM07998.1"/>
    </source>
</evidence>
<dbReference type="PANTHER" id="PTHR30266:SF2">
    <property type="entry name" value="LARGE-CONDUCTANCE MECHANOSENSITIVE CHANNEL"/>
    <property type="match status" value="1"/>
</dbReference>
<dbReference type="Pfam" id="PF01741">
    <property type="entry name" value="MscL"/>
    <property type="match status" value="1"/>
</dbReference>
<dbReference type="InterPro" id="IPR037673">
    <property type="entry name" value="MSC/AndL"/>
</dbReference>
<dbReference type="GO" id="GO:0008381">
    <property type="term" value="F:mechanosensitive monoatomic ion channel activity"/>
    <property type="evidence" value="ECO:0007669"/>
    <property type="project" value="UniProtKB-UniRule"/>
</dbReference>
<comment type="subcellular location">
    <subcellularLocation>
        <location evidence="10">Cell inner membrane</location>
        <topology evidence="10">Multi-pass membrane protein</topology>
    </subcellularLocation>
    <subcellularLocation>
        <location evidence="1">Cell membrane</location>
        <topology evidence="1">Multi-pass membrane protein</topology>
    </subcellularLocation>
</comment>
<keyword evidence="12" id="KW-1185">Reference proteome</keyword>
<feature type="transmembrane region" description="Helical" evidence="10">
    <location>
        <begin position="82"/>
        <end position="105"/>
    </location>
</feature>
<dbReference type="KEGG" id="lfc:LFE_2326"/>
<dbReference type="eggNOG" id="COG1970">
    <property type="taxonomic scope" value="Bacteria"/>
</dbReference>
<dbReference type="InterPro" id="IPR019823">
    <property type="entry name" value="Mechanosensitive_channel_CS"/>
</dbReference>
<keyword evidence="4 10" id="KW-1003">Cell membrane</keyword>
<dbReference type="SUPFAM" id="SSF81330">
    <property type="entry name" value="Gated mechanosensitive channel"/>
    <property type="match status" value="1"/>
</dbReference>
<keyword evidence="7 10" id="KW-0406">Ion transport</keyword>
<dbReference type="EMBL" id="AP012342">
    <property type="protein sequence ID" value="BAM07998.1"/>
    <property type="molecule type" value="Genomic_DNA"/>
</dbReference>
<evidence type="ECO:0000256" key="7">
    <source>
        <dbReference type="ARBA" id="ARBA00023065"/>
    </source>
</evidence>
<dbReference type="GO" id="GO:0005886">
    <property type="term" value="C:plasma membrane"/>
    <property type="evidence" value="ECO:0007669"/>
    <property type="project" value="UniProtKB-SubCell"/>
</dbReference>
<dbReference type="Gene3D" id="1.10.1200.120">
    <property type="entry name" value="Large-conductance mechanosensitive channel, MscL, domain 1"/>
    <property type="match status" value="1"/>
</dbReference>
<evidence type="ECO:0000256" key="10">
    <source>
        <dbReference type="HAMAP-Rule" id="MF_00115"/>
    </source>
</evidence>
<comment type="similarity">
    <text evidence="2 10">Belongs to the MscL family.</text>
</comment>
<dbReference type="STRING" id="1162668.LFE_2326"/>
<keyword evidence="10" id="KW-0997">Cell inner membrane</keyword>